<feature type="domain" description="DUF7223" evidence="2">
    <location>
        <begin position="324"/>
        <end position="509"/>
    </location>
</feature>
<sequence>MVSTSFFSVLLLALSAQAVNDWSKPCFDGSCSYDLSGPVTGSVHLTGASSAISDLTEAAGWAILDCNSTGTAQDIRATCVNSTAGCDHLYQGNAVGTIVRLPENCTTMPFARVANIWDHDNQTSPLSRRGRFSRRDDYPTVKGISLDTSFSAIDPSEAGSVSFFFHGTSAPNANTLNYSNVPQVVNRDLSGLVSGLTGSITREYSAVLDPYIVKWVVEATAFDKNITQVVPNITESKQAVIFNESIACPAVGTIPPFTGQVSVEVDVNANMSAYYGVIAAGSVVPPEITTFALYGGLNGFVDGALSINSSASASIHHLNELSTTTLSTGAIPIFSIGIPGLDIPGILTVGPTFQIAVEATAALDIDLDLNVGFNYTANNAQFVFPDTNYTNGGDLTPGNTIFQLAASPNATSDTTLTASLIPSISFGLNALDGIAEATVNLDLNAFTQLNLALHGNLASGNASADQFGGSVNVQAGINVTAGADGSFFTVFDDKETITLFSKTFELFQKTFGSNPSKRMSRRRSPRLLERGTLTCPVALEKAAVIANTIISASQLEEKTSGTKA</sequence>
<dbReference type="InterPro" id="IPR055647">
    <property type="entry name" value="DUF7223"/>
</dbReference>
<keyword evidence="1" id="KW-0732">Signal</keyword>
<protein>
    <recommendedName>
        <fullName evidence="2">DUF7223 domain-containing protein</fullName>
    </recommendedName>
</protein>
<dbReference type="InParanoid" id="J4G7Z6"/>
<evidence type="ECO:0000256" key="1">
    <source>
        <dbReference type="SAM" id="SignalP"/>
    </source>
</evidence>
<dbReference type="Proteomes" id="UP000006352">
    <property type="component" value="Unassembled WGS sequence"/>
</dbReference>
<gene>
    <name evidence="3" type="ORF">FIBRA_04804</name>
</gene>
<accession>J4G7Z6</accession>
<feature type="signal peptide" evidence="1">
    <location>
        <begin position="1"/>
        <end position="18"/>
    </location>
</feature>
<reference evidence="3 4" key="1">
    <citation type="journal article" date="2012" name="Appl. Environ. Microbiol.">
        <title>Short-read sequencing for genomic analysis of the brown rot fungus Fibroporia radiculosa.</title>
        <authorList>
            <person name="Tang J.D."/>
            <person name="Perkins A.D."/>
            <person name="Sonstegard T.S."/>
            <person name="Schroeder S.G."/>
            <person name="Burgess S.C."/>
            <person name="Diehl S.V."/>
        </authorList>
    </citation>
    <scope>NUCLEOTIDE SEQUENCE [LARGE SCALE GENOMIC DNA]</scope>
    <source>
        <strain evidence="3 4">TFFH 294</strain>
    </source>
</reference>
<dbReference type="EMBL" id="HE797089">
    <property type="protein sequence ID" value="CCM02698.1"/>
    <property type="molecule type" value="Genomic_DNA"/>
</dbReference>
<keyword evidence="4" id="KW-1185">Reference proteome</keyword>
<dbReference type="Pfam" id="PF23865">
    <property type="entry name" value="DUF7223"/>
    <property type="match status" value="1"/>
</dbReference>
<proteinExistence type="predicted"/>
<dbReference type="RefSeq" id="XP_012181981.1">
    <property type="nucleotide sequence ID" value="XM_012326591.1"/>
</dbReference>
<dbReference type="OrthoDB" id="73875at2759"/>
<evidence type="ECO:0000313" key="4">
    <source>
        <dbReference type="Proteomes" id="UP000006352"/>
    </source>
</evidence>
<dbReference type="HOGENOM" id="CLU_022145_0_0_1"/>
<evidence type="ECO:0000259" key="2">
    <source>
        <dbReference type="Pfam" id="PF23865"/>
    </source>
</evidence>
<organism evidence="3 4">
    <name type="scientific">Fibroporia radiculosa</name>
    <dbReference type="NCBI Taxonomy" id="599839"/>
    <lineage>
        <taxon>Eukaryota</taxon>
        <taxon>Fungi</taxon>
        <taxon>Dikarya</taxon>
        <taxon>Basidiomycota</taxon>
        <taxon>Agaricomycotina</taxon>
        <taxon>Agaricomycetes</taxon>
        <taxon>Polyporales</taxon>
        <taxon>Fibroporiaceae</taxon>
        <taxon>Fibroporia</taxon>
    </lineage>
</organism>
<dbReference type="STRING" id="599839.J4G7Z6"/>
<dbReference type="GeneID" id="24097609"/>
<dbReference type="AlphaFoldDB" id="J4G7Z6"/>
<feature type="chain" id="PRO_5003778918" description="DUF7223 domain-containing protein" evidence="1">
    <location>
        <begin position="19"/>
        <end position="564"/>
    </location>
</feature>
<evidence type="ECO:0000313" key="3">
    <source>
        <dbReference type="EMBL" id="CCM02698.1"/>
    </source>
</evidence>
<name>J4G7Z6_9APHY</name>